<keyword evidence="2" id="KW-1185">Reference proteome</keyword>
<dbReference type="SUPFAM" id="SSF52047">
    <property type="entry name" value="RNI-like"/>
    <property type="match status" value="1"/>
</dbReference>
<dbReference type="EMBL" id="JBBWWR010000009">
    <property type="protein sequence ID" value="KAK8961873.1"/>
    <property type="molecule type" value="Genomic_DNA"/>
</dbReference>
<comment type="caution">
    <text evidence="1">The sequence shown here is derived from an EMBL/GenBank/DDBJ whole genome shotgun (WGS) entry which is preliminary data.</text>
</comment>
<reference evidence="1 2" key="1">
    <citation type="journal article" date="2022" name="Nat. Plants">
        <title>Genomes of leafy and leafless Platanthera orchids illuminate the evolution of mycoheterotrophy.</title>
        <authorList>
            <person name="Li M.H."/>
            <person name="Liu K.W."/>
            <person name="Li Z."/>
            <person name="Lu H.C."/>
            <person name="Ye Q.L."/>
            <person name="Zhang D."/>
            <person name="Wang J.Y."/>
            <person name="Li Y.F."/>
            <person name="Zhong Z.M."/>
            <person name="Liu X."/>
            <person name="Yu X."/>
            <person name="Liu D.K."/>
            <person name="Tu X.D."/>
            <person name="Liu B."/>
            <person name="Hao Y."/>
            <person name="Liao X.Y."/>
            <person name="Jiang Y.T."/>
            <person name="Sun W.H."/>
            <person name="Chen J."/>
            <person name="Chen Y.Q."/>
            <person name="Ai Y."/>
            <person name="Zhai J.W."/>
            <person name="Wu S.S."/>
            <person name="Zhou Z."/>
            <person name="Hsiao Y.Y."/>
            <person name="Wu W.L."/>
            <person name="Chen Y.Y."/>
            <person name="Lin Y.F."/>
            <person name="Hsu J.L."/>
            <person name="Li C.Y."/>
            <person name="Wang Z.W."/>
            <person name="Zhao X."/>
            <person name="Zhong W.Y."/>
            <person name="Ma X.K."/>
            <person name="Ma L."/>
            <person name="Huang J."/>
            <person name="Chen G.Z."/>
            <person name="Huang M.Z."/>
            <person name="Huang L."/>
            <person name="Peng D.H."/>
            <person name="Luo Y.B."/>
            <person name="Zou S.Q."/>
            <person name="Chen S.P."/>
            <person name="Lan S."/>
            <person name="Tsai W.C."/>
            <person name="Van de Peer Y."/>
            <person name="Liu Z.J."/>
        </authorList>
    </citation>
    <scope>NUCLEOTIDE SEQUENCE [LARGE SCALE GENOMIC DNA]</scope>
    <source>
        <strain evidence="1">Lor288</strain>
    </source>
</reference>
<dbReference type="SMART" id="SM00367">
    <property type="entry name" value="LRR_CC"/>
    <property type="match status" value="2"/>
</dbReference>
<organism evidence="1 2">
    <name type="scientific">Platanthera guangdongensis</name>
    <dbReference type="NCBI Taxonomy" id="2320717"/>
    <lineage>
        <taxon>Eukaryota</taxon>
        <taxon>Viridiplantae</taxon>
        <taxon>Streptophyta</taxon>
        <taxon>Embryophyta</taxon>
        <taxon>Tracheophyta</taxon>
        <taxon>Spermatophyta</taxon>
        <taxon>Magnoliopsida</taxon>
        <taxon>Liliopsida</taxon>
        <taxon>Asparagales</taxon>
        <taxon>Orchidaceae</taxon>
        <taxon>Orchidoideae</taxon>
        <taxon>Orchideae</taxon>
        <taxon>Orchidinae</taxon>
        <taxon>Platanthera</taxon>
    </lineage>
</organism>
<name>A0ABR2MCP6_9ASPA</name>
<gene>
    <name evidence="1" type="ORF">KSP40_PGU018741</name>
</gene>
<dbReference type="InterPro" id="IPR006553">
    <property type="entry name" value="Leu-rich_rpt_Cys-con_subtyp"/>
</dbReference>
<dbReference type="Gene3D" id="3.80.10.10">
    <property type="entry name" value="Ribonuclease Inhibitor"/>
    <property type="match status" value="1"/>
</dbReference>
<protein>
    <submittedName>
        <fullName evidence="1">Uncharacterized protein</fullName>
    </submittedName>
</protein>
<sequence length="183" mass="20332">MHKIAAQICRSGCMSSHILHLFIKGFPTKIYLSGGSWKLKGQIEEVLSQFNFDRLKVLCVGICGDWLLDEIGKYTIAKALNCLPSLNNLSLRDAKLLSDKDLNTIISSAPLFKSLDLSWCKYITSKGIKSLVKKLGPISQEVYMKGCIRADAMSILSALKKLNCLEALCMAHMDTVTDKFVKN</sequence>
<dbReference type="Proteomes" id="UP001412067">
    <property type="component" value="Unassembled WGS sequence"/>
</dbReference>
<proteinExistence type="predicted"/>
<accession>A0ABR2MCP6</accession>
<dbReference type="InterPro" id="IPR032675">
    <property type="entry name" value="LRR_dom_sf"/>
</dbReference>
<evidence type="ECO:0000313" key="2">
    <source>
        <dbReference type="Proteomes" id="UP001412067"/>
    </source>
</evidence>
<evidence type="ECO:0000313" key="1">
    <source>
        <dbReference type="EMBL" id="KAK8961873.1"/>
    </source>
</evidence>